<accession>A0A6S9I0U0</accession>
<sequence length="133" mass="14895">MNRNHHLASTNAWLVPVSALMHMNKEEEEDGADDSDDDGSSYEDDDSDEDDSSYEDDEYSDSEEEEDTPRSAPSIKIQTGDSTAIILRNTDSNGYLSIDIWELIRRIIGIGREVASRSVQTFREEGSSLVMTV</sequence>
<evidence type="ECO:0000256" key="1">
    <source>
        <dbReference type="SAM" id="MobiDB-lite"/>
    </source>
</evidence>
<feature type="region of interest" description="Disordered" evidence="1">
    <location>
        <begin position="19"/>
        <end position="80"/>
    </location>
</feature>
<organism evidence="2">
    <name type="scientific">Ditylum brightwellii</name>
    <dbReference type="NCBI Taxonomy" id="49249"/>
    <lineage>
        <taxon>Eukaryota</taxon>
        <taxon>Sar</taxon>
        <taxon>Stramenopiles</taxon>
        <taxon>Ochrophyta</taxon>
        <taxon>Bacillariophyta</taxon>
        <taxon>Mediophyceae</taxon>
        <taxon>Lithodesmiophycidae</taxon>
        <taxon>Lithodesmiales</taxon>
        <taxon>Lithodesmiaceae</taxon>
        <taxon>Ditylum</taxon>
    </lineage>
</organism>
<feature type="compositionally biased region" description="Acidic residues" evidence="1">
    <location>
        <begin position="26"/>
        <end position="67"/>
    </location>
</feature>
<name>A0A6S9I0U0_9STRA</name>
<gene>
    <name evidence="2" type="ORF">DBRI00130_LOCUS16491</name>
</gene>
<protein>
    <submittedName>
        <fullName evidence="2">Uncharacterized protein</fullName>
    </submittedName>
</protein>
<dbReference type="EMBL" id="HBNS01020806">
    <property type="protein sequence ID" value="CAE4610286.1"/>
    <property type="molecule type" value="Transcribed_RNA"/>
</dbReference>
<proteinExistence type="predicted"/>
<reference evidence="2" key="1">
    <citation type="submission" date="2021-01" db="EMBL/GenBank/DDBJ databases">
        <authorList>
            <person name="Corre E."/>
            <person name="Pelletier E."/>
            <person name="Niang G."/>
            <person name="Scheremetjew M."/>
            <person name="Finn R."/>
            <person name="Kale V."/>
            <person name="Holt S."/>
            <person name="Cochrane G."/>
            <person name="Meng A."/>
            <person name="Brown T."/>
            <person name="Cohen L."/>
        </authorList>
    </citation>
    <scope>NUCLEOTIDE SEQUENCE</scope>
    <source>
        <strain evidence="2">GSO104</strain>
    </source>
</reference>
<dbReference type="AlphaFoldDB" id="A0A6S9I0U0"/>
<evidence type="ECO:0000313" key="2">
    <source>
        <dbReference type="EMBL" id="CAE4610286.1"/>
    </source>
</evidence>